<dbReference type="GO" id="GO:0010506">
    <property type="term" value="P:regulation of autophagy"/>
    <property type="evidence" value="ECO:0007669"/>
    <property type="project" value="TreeGrafter"/>
</dbReference>
<feature type="region of interest" description="Disordered" evidence="4">
    <location>
        <begin position="49"/>
        <end position="133"/>
    </location>
</feature>
<dbReference type="Pfam" id="PF00397">
    <property type="entry name" value="WW"/>
    <property type="match status" value="1"/>
</dbReference>
<feature type="domain" description="WW" evidence="5">
    <location>
        <begin position="16"/>
        <end position="43"/>
    </location>
</feature>
<keyword evidence="2" id="KW-0156">Chromatin regulator</keyword>
<dbReference type="InterPro" id="IPR038867">
    <property type="entry name" value="WAC"/>
</dbReference>
<dbReference type="GO" id="GO:0006325">
    <property type="term" value="P:chromatin organization"/>
    <property type="evidence" value="ECO:0007669"/>
    <property type="project" value="UniProtKB-KW"/>
</dbReference>
<dbReference type="PROSITE" id="PS50020">
    <property type="entry name" value="WW_DOMAIN_2"/>
    <property type="match status" value="1"/>
</dbReference>
<evidence type="ECO:0000256" key="1">
    <source>
        <dbReference type="ARBA" id="ARBA00004123"/>
    </source>
</evidence>
<dbReference type="GO" id="GO:1904263">
    <property type="term" value="P:positive regulation of TORC1 signaling"/>
    <property type="evidence" value="ECO:0007669"/>
    <property type="project" value="TreeGrafter"/>
</dbReference>
<dbReference type="CDD" id="cd00201">
    <property type="entry name" value="WW"/>
    <property type="match status" value="1"/>
</dbReference>
<dbReference type="Gene3D" id="2.20.70.10">
    <property type="match status" value="1"/>
</dbReference>
<dbReference type="InterPro" id="IPR001202">
    <property type="entry name" value="WW_dom"/>
</dbReference>
<proteinExistence type="predicted"/>
<dbReference type="AlphaFoldDB" id="A0A6V7X2X3"/>
<dbReference type="EMBL" id="CAJEWN010001042">
    <property type="protein sequence ID" value="CAD2193589.1"/>
    <property type="molecule type" value="Genomic_DNA"/>
</dbReference>
<dbReference type="GO" id="GO:0005634">
    <property type="term" value="C:nucleus"/>
    <property type="evidence" value="ECO:0007669"/>
    <property type="project" value="UniProtKB-SubCell"/>
</dbReference>
<dbReference type="GO" id="GO:0003682">
    <property type="term" value="F:chromatin binding"/>
    <property type="evidence" value="ECO:0007669"/>
    <property type="project" value="TreeGrafter"/>
</dbReference>
<evidence type="ECO:0000313" key="6">
    <source>
        <dbReference type="EMBL" id="CAD2193589.1"/>
    </source>
</evidence>
<dbReference type="GO" id="GO:0000993">
    <property type="term" value="F:RNA polymerase II complex binding"/>
    <property type="evidence" value="ECO:0007669"/>
    <property type="project" value="TreeGrafter"/>
</dbReference>
<feature type="compositionally biased region" description="Polar residues" evidence="4">
    <location>
        <begin position="65"/>
        <end position="75"/>
    </location>
</feature>
<protein>
    <recommendedName>
        <fullName evidence="5">WW domain-containing protein</fullName>
    </recommendedName>
</protein>
<organism evidence="6 7">
    <name type="scientific">Meloidogyne enterolobii</name>
    <name type="common">Root-knot nematode worm</name>
    <name type="synonym">Meloidogyne mayaguensis</name>
    <dbReference type="NCBI Taxonomy" id="390850"/>
    <lineage>
        <taxon>Eukaryota</taxon>
        <taxon>Metazoa</taxon>
        <taxon>Ecdysozoa</taxon>
        <taxon>Nematoda</taxon>
        <taxon>Chromadorea</taxon>
        <taxon>Rhabditida</taxon>
        <taxon>Tylenchina</taxon>
        <taxon>Tylenchomorpha</taxon>
        <taxon>Tylenchoidea</taxon>
        <taxon>Meloidogynidae</taxon>
        <taxon>Meloidogyninae</taxon>
        <taxon>Meloidogyne</taxon>
    </lineage>
</organism>
<feature type="region of interest" description="Disordered" evidence="4">
    <location>
        <begin position="195"/>
        <end position="218"/>
    </location>
</feature>
<evidence type="ECO:0000256" key="2">
    <source>
        <dbReference type="ARBA" id="ARBA00022853"/>
    </source>
</evidence>
<dbReference type="OrthoDB" id="10072039at2759"/>
<evidence type="ECO:0000313" key="7">
    <source>
        <dbReference type="Proteomes" id="UP000580250"/>
    </source>
</evidence>
<name>A0A6V7X2X3_MELEN</name>
<dbReference type="SMART" id="SM00456">
    <property type="entry name" value="WW"/>
    <property type="match status" value="1"/>
</dbReference>
<evidence type="ECO:0000256" key="3">
    <source>
        <dbReference type="ARBA" id="ARBA00023242"/>
    </source>
</evidence>
<dbReference type="InterPro" id="IPR036020">
    <property type="entry name" value="WW_dom_sf"/>
</dbReference>
<reference evidence="6 7" key="1">
    <citation type="submission" date="2020-08" db="EMBL/GenBank/DDBJ databases">
        <authorList>
            <person name="Koutsovoulos G."/>
            <person name="Danchin GJ E."/>
        </authorList>
    </citation>
    <scope>NUCLEOTIDE SEQUENCE [LARGE SCALE GENOMIC DNA]</scope>
</reference>
<evidence type="ECO:0000259" key="5">
    <source>
        <dbReference type="PROSITE" id="PS50020"/>
    </source>
</evidence>
<evidence type="ECO:0000256" key="4">
    <source>
        <dbReference type="SAM" id="MobiDB-lite"/>
    </source>
</evidence>
<gene>
    <name evidence="6" type="ORF">MENT_LOCUS46548</name>
</gene>
<dbReference type="SUPFAM" id="SSF51045">
    <property type="entry name" value="WW domain"/>
    <property type="match status" value="1"/>
</dbReference>
<comment type="caution">
    <text evidence="6">The sequence shown here is derived from an EMBL/GenBank/DDBJ whole genome shotgun (WGS) entry which is preliminary data.</text>
</comment>
<feature type="compositionally biased region" description="Polar residues" evidence="4">
    <location>
        <begin position="85"/>
        <end position="101"/>
    </location>
</feature>
<dbReference type="PANTHER" id="PTHR15911">
    <property type="entry name" value="WW DOMAIN-CONTAINING ADAPTER PROTEIN WITH COILED-COIL"/>
    <property type="match status" value="1"/>
</dbReference>
<keyword evidence="3" id="KW-0539">Nucleus</keyword>
<sequence length="316" mass="35316">MDTIPLTARLKEFGTWTEQTSSSGKRYYYNSATNISQWEKPTEWKHAEKLRATAGLKNGNGNNGSHHSTLQQTPKTKPPIENEKVSSSLPSIRMPQHQQPQLHKHSTPTGSTSTPSSTPPTFRPGTLPNLQQPFKRMPEKQNSQLANTPSTVKPPQQLCKVEIPKTLASSLCFTPSTSSTSTPLPLRNIPTCSSSAPQTVTVNSSSTPSFPQQQQKRPIENFSSSAPESFCEEKYSKFWRADLSGSRRAMGFDSFAFEMRKSADRQAKQMAVIFALDKDIHSIKTLERTALLRTSLLKQRIEAVRQRTQELESKPQ</sequence>
<dbReference type="Proteomes" id="UP000580250">
    <property type="component" value="Unassembled WGS sequence"/>
</dbReference>
<dbReference type="PROSITE" id="PS01159">
    <property type="entry name" value="WW_DOMAIN_1"/>
    <property type="match status" value="1"/>
</dbReference>
<feature type="compositionally biased region" description="Low complexity" evidence="4">
    <location>
        <begin position="204"/>
        <end position="215"/>
    </location>
</feature>
<accession>A0A6V7X2X3</accession>
<comment type="subcellular location">
    <subcellularLocation>
        <location evidence="1">Nucleus</location>
    </subcellularLocation>
</comment>
<feature type="compositionally biased region" description="Low complexity" evidence="4">
    <location>
        <begin position="107"/>
        <end position="116"/>
    </location>
</feature>
<dbReference type="PANTHER" id="PTHR15911:SF6">
    <property type="entry name" value="WW DOMAIN-CONTAINING ADAPTER PROTEIN WITH COILED-COIL"/>
    <property type="match status" value="1"/>
</dbReference>